<dbReference type="GO" id="GO:0042826">
    <property type="term" value="F:histone deacetylase binding"/>
    <property type="evidence" value="ECO:0007669"/>
    <property type="project" value="TreeGrafter"/>
</dbReference>
<evidence type="ECO:0000256" key="8">
    <source>
        <dbReference type="SAM" id="MobiDB-lite"/>
    </source>
</evidence>
<dbReference type="InterPro" id="IPR052097">
    <property type="entry name" value="SET-MYND_domain_protein"/>
</dbReference>
<dbReference type="Pfam" id="PF00856">
    <property type="entry name" value="SET"/>
    <property type="match status" value="1"/>
</dbReference>
<accession>A0A9Q0MAI8</accession>
<feature type="region of interest" description="Disordered" evidence="8">
    <location>
        <begin position="209"/>
        <end position="249"/>
    </location>
</feature>
<evidence type="ECO:0000256" key="4">
    <source>
        <dbReference type="ARBA" id="ARBA00022723"/>
    </source>
</evidence>
<dbReference type="SUPFAM" id="SSF144232">
    <property type="entry name" value="HIT/MYND zinc finger-like"/>
    <property type="match status" value="1"/>
</dbReference>
<dbReference type="InterPro" id="IPR002893">
    <property type="entry name" value="Znf_MYND"/>
</dbReference>
<dbReference type="GO" id="GO:0008757">
    <property type="term" value="F:S-adenosylmethionine-dependent methyltransferase activity"/>
    <property type="evidence" value="ECO:0007669"/>
    <property type="project" value="UniProtKB-ARBA"/>
</dbReference>
<feature type="domain" description="MYND-type" evidence="10">
    <location>
        <begin position="319"/>
        <end position="359"/>
    </location>
</feature>
<feature type="domain" description="SET" evidence="9">
    <location>
        <begin position="273"/>
        <end position="552"/>
    </location>
</feature>
<dbReference type="GO" id="GO:0008270">
    <property type="term" value="F:zinc ion binding"/>
    <property type="evidence" value="ECO:0007669"/>
    <property type="project" value="UniProtKB-KW"/>
</dbReference>
<dbReference type="PROSITE" id="PS50865">
    <property type="entry name" value="ZF_MYND_2"/>
    <property type="match status" value="1"/>
</dbReference>
<dbReference type="Gene3D" id="6.10.140.2220">
    <property type="match status" value="1"/>
</dbReference>
<dbReference type="SMART" id="SM00317">
    <property type="entry name" value="SET"/>
    <property type="match status" value="1"/>
</dbReference>
<evidence type="ECO:0000259" key="9">
    <source>
        <dbReference type="PROSITE" id="PS50280"/>
    </source>
</evidence>
<reference evidence="11" key="1">
    <citation type="submission" date="2022-12" db="EMBL/GenBank/DDBJ databases">
        <title>Genome assemblies of Blomia tropicalis.</title>
        <authorList>
            <person name="Cui Y."/>
        </authorList>
    </citation>
    <scope>NUCLEOTIDE SEQUENCE</scope>
    <source>
        <tissue evidence="11">Adult mites</tissue>
    </source>
</reference>
<evidence type="ECO:0000313" key="12">
    <source>
        <dbReference type="Proteomes" id="UP001142055"/>
    </source>
</evidence>
<evidence type="ECO:0000256" key="2">
    <source>
        <dbReference type="ARBA" id="ARBA00022679"/>
    </source>
</evidence>
<dbReference type="InterPro" id="IPR011990">
    <property type="entry name" value="TPR-like_helical_dom_sf"/>
</dbReference>
<dbReference type="PANTHER" id="PTHR46165:SF2">
    <property type="entry name" value="SET AND MYND DOMAIN-CONTAINING PROTEIN 4"/>
    <property type="match status" value="1"/>
</dbReference>
<evidence type="ECO:0000256" key="5">
    <source>
        <dbReference type="ARBA" id="ARBA00022771"/>
    </source>
</evidence>
<evidence type="ECO:0000256" key="7">
    <source>
        <dbReference type="PROSITE-ProRule" id="PRU00134"/>
    </source>
</evidence>
<keyword evidence="1" id="KW-0489">Methyltransferase</keyword>
<dbReference type="GO" id="GO:0032259">
    <property type="term" value="P:methylation"/>
    <property type="evidence" value="ECO:0007669"/>
    <property type="project" value="UniProtKB-KW"/>
</dbReference>
<dbReference type="Proteomes" id="UP001142055">
    <property type="component" value="Chromosome 2"/>
</dbReference>
<evidence type="ECO:0000256" key="6">
    <source>
        <dbReference type="ARBA" id="ARBA00022833"/>
    </source>
</evidence>
<protein>
    <submittedName>
        <fullName evidence="11">Uncharacterized protein</fullName>
    </submittedName>
</protein>
<dbReference type="PROSITE" id="PS01360">
    <property type="entry name" value="ZF_MYND_1"/>
    <property type="match status" value="1"/>
</dbReference>
<dbReference type="PROSITE" id="PS50280">
    <property type="entry name" value="SET"/>
    <property type="match status" value="1"/>
</dbReference>
<dbReference type="Pfam" id="PF01753">
    <property type="entry name" value="zf-MYND"/>
    <property type="match status" value="1"/>
</dbReference>
<dbReference type="GO" id="GO:0005737">
    <property type="term" value="C:cytoplasm"/>
    <property type="evidence" value="ECO:0007669"/>
    <property type="project" value="TreeGrafter"/>
</dbReference>
<keyword evidence="12" id="KW-1185">Reference proteome</keyword>
<comment type="caution">
    <text evidence="11">The sequence shown here is derived from an EMBL/GenBank/DDBJ whole genome shotgun (WGS) entry which is preliminary data.</text>
</comment>
<dbReference type="SUPFAM" id="SSF48452">
    <property type="entry name" value="TPR-like"/>
    <property type="match status" value="1"/>
</dbReference>
<gene>
    <name evidence="11" type="ORF">RDWZM_006449</name>
</gene>
<dbReference type="GO" id="GO:0008170">
    <property type="term" value="F:N-methyltransferase activity"/>
    <property type="evidence" value="ECO:0007669"/>
    <property type="project" value="UniProtKB-ARBA"/>
</dbReference>
<keyword evidence="6" id="KW-0862">Zinc</keyword>
<keyword evidence="5 7" id="KW-0863">Zinc-finger</keyword>
<dbReference type="Gene3D" id="2.170.270.10">
    <property type="entry name" value="SET domain"/>
    <property type="match status" value="1"/>
</dbReference>
<dbReference type="PANTHER" id="PTHR46165">
    <property type="entry name" value="SET AND MYND DOMAIN-CONTAINING PROTEIN 4"/>
    <property type="match status" value="1"/>
</dbReference>
<evidence type="ECO:0000313" key="11">
    <source>
        <dbReference type="EMBL" id="KAJ6220637.1"/>
    </source>
</evidence>
<keyword evidence="3" id="KW-0949">S-adenosyl-L-methionine</keyword>
<evidence type="ECO:0000256" key="1">
    <source>
        <dbReference type="ARBA" id="ARBA00022603"/>
    </source>
</evidence>
<dbReference type="InterPro" id="IPR001214">
    <property type="entry name" value="SET_dom"/>
</dbReference>
<dbReference type="SUPFAM" id="SSF82199">
    <property type="entry name" value="SET domain"/>
    <property type="match status" value="1"/>
</dbReference>
<dbReference type="InterPro" id="IPR046341">
    <property type="entry name" value="SET_dom_sf"/>
</dbReference>
<proteinExistence type="predicted"/>
<dbReference type="Gene3D" id="1.10.220.160">
    <property type="match status" value="1"/>
</dbReference>
<evidence type="ECO:0000256" key="3">
    <source>
        <dbReference type="ARBA" id="ARBA00022691"/>
    </source>
</evidence>
<name>A0A9Q0MAI8_BLOTA</name>
<dbReference type="EMBL" id="JAPWDV010000002">
    <property type="protein sequence ID" value="KAJ6220637.1"/>
    <property type="molecule type" value="Genomic_DNA"/>
</dbReference>
<keyword evidence="2" id="KW-0808">Transferase</keyword>
<dbReference type="AlphaFoldDB" id="A0A9Q0MAI8"/>
<dbReference type="CDD" id="cd20071">
    <property type="entry name" value="SET_SMYD"/>
    <property type="match status" value="1"/>
</dbReference>
<dbReference type="GO" id="GO:0008276">
    <property type="term" value="F:protein methyltransferase activity"/>
    <property type="evidence" value="ECO:0007669"/>
    <property type="project" value="UniProtKB-ARBA"/>
</dbReference>
<evidence type="ECO:0000259" key="10">
    <source>
        <dbReference type="PROSITE" id="PS50865"/>
    </source>
</evidence>
<keyword evidence="4" id="KW-0479">Metal-binding</keyword>
<organism evidence="11 12">
    <name type="scientific">Blomia tropicalis</name>
    <name type="common">Mite</name>
    <dbReference type="NCBI Taxonomy" id="40697"/>
    <lineage>
        <taxon>Eukaryota</taxon>
        <taxon>Metazoa</taxon>
        <taxon>Ecdysozoa</taxon>
        <taxon>Arthropoda</taxon>
        <taxon>Chelicerata</taxon>
        <taxon>Arachnida</taxon>
        <taxon>Acari</taxon>
        <taxon>Acariformes</taxon>
        <taxon>Sarcoptiformes</taxon>
        <taxon>Astigmata</taxon>
        <taxon>Glycyphagoidea</taxon>
        <taxon>Echimyopodidae</taxon>
        <taxon>Blomia</taxon>
    </lineage>
</organism>
<sequence>MDLQMETRFKERIQCLLECLHLNPNDHIKILENLQEPEMCLSQIWQNIESNWDKVRQSSLKNEVDCNVSILEFDYLFKLLKEDKIPSNERDATQIKLHQLLDRAIVNCSNDTKELAKLFAMRSMVFDEFDNKTLASIHIDRALDLDPTNAIYYPQKATLLLKMDKPFEAYRMINRAIKDLKFPLNYDLTSLRKLYDDIHQQLIEEEAKLDQGELSEELSGDDENGSSNDLQSSYNSDEDDNSDDRKEMADACREVDDYTEPYQDTNKNFSIDYRCEIRQSKGVKGIQICTTEPVEERSMIFRERPYSMAIVAINQYSVCHFCGRDVRSRFWPCTQCNQMVYCGQKCLEFDWNLSHQYDCGIISYWIGQSKSTLHILRLLNRLGINTILELLDEDKSKYDLVSYRNSQVQRFTAEHDKSLELLKQTYMTQMNLMDHSSDYGVEFLPQNMIDAIECVFHACMAQGIKFDDIPRDKMNQLIVHSLVAIRRIHTNGFRWTANDESYGSIATCYYMLASLFNHSCDPNCEWSIDCGYIYIRAKRKIEANEEITFSYGVDQDTEYFETRQRRLLEDYFFLCNCSACVDESRKVLALQCPNCPGPVLPNPLNFSKDSCCTQCLTTYPQTKQHLDRLKQTIELLELQTSLSAMECIDSFANQIAMKKSLEFICSSIYNQSFLLIQSIYSACKIFFQEGMLADCLQYGNLVDKILPVKGSGLIVISDPCYKLPKGGDSFEEEEEEYSKQDKIYSATYSSNNIWSSNIEHLLFWTKIYNQTLNQTEVRFSSKAVSEIAFRFYKRLDKLIKWAITYKEFRLGEMDDKEKNSFDTIGLREEINSLDLLKWRKQQEMKKLKMIENES</sequence>
<dbReference type="GO" id="GO:0005634">
    <property type="term" value="C:nucleus"/>
    <property type="evidence" value="ECO:0007669"/>
    <property type="project" value="TreeGrafter"/>
</dbReference>
<feature type="compositionally biased region" description="Acidic residues" evidence="8">
    <location>
        <begin position="213"/>
        <end position="224"/>
    </location>
</feature>